<evidence type="ECO:0000256" key="1">
    <source>
        <dbReference type="SAM" id="MobiDB-lite"/>
    </source>
</evidence>
<protein>
    <submittedName>
        <fullName evidence="3 4">Uncharacterized protein</fullName>
    </submittedName>
</protein>
<sequence length="374" mass="42001">MQKATVGTSAQGCNAKKACCLPGGSHIGGCRVWVPSKDPRLFETKKRCDGRVKCDVVMINYVDCKDPDNNGTVKRTSLDFQLLFYSCIKSGGSVASACIEQNPGLRLSLRCSRSTLIQIVRVVVGMRDNRTCPEGQCCPDRPADLFEMDGLRDNCLSDIIFWCDGLRECYYTGPVGERCAPFEQIDFQYAFYQCIPALPVSSITAGLILLLLSIIVPVVYYMTPEKVILKSTIFPNQEEPGYVPPDVGFTHEESDGFEYDETPVTWNSLAYTDVESFDGSAIQEPKRKVESTRFPFEKHMYEYHDDPSSTEEHERQEKEMERTRFMASWSSLAHTEIENLENGDGDLESIDYDTGSQHSEPDHLSSNESMAQLS</sequence>
<keyword evidence="2" id="KW-1133">Transmembrane helix</keyword>
<keyword evidence="2" id="KW-0812">Transmembrane</keyword>
<keyword evidence="2" id="KW-0472">Membrane</keyword>
<dbReference type="Proteomes" id="UP000014760">
    <property type="component" value="Unassembled WGS sequence"/>
</dbReference>
<evidence type="ECO:0000313" key="3">
    <source>
        <dbReference type="EMBL" id="ELU07499.1"/>
    </source>
</evidence>
<reference evidence="4" key="3">
    <citation type="submission" date="2015-06" db="UniProtKB">
        <authorList>
            <consortium name="EnsemblMetazoa"/>
        </authorList>
    </citation>
    <scope>IDENTIFICATION</scope>
</reference>
<dbReference type="EMBL" id="KB299856">
    <property type="protein sequence ID" value="ELU07499.1"/>
    <property type="molecule type" value="Genomic_DNA"/>
</dbReference>
<evidence type="ECO:0000313" key="4">
    <source>
        <dbReference type="EnsemblMetazoa" id="CapteP224817"/>
    </source>
</evidence>
<feature type="region of interest" description="Disordered" evidence="1">
    <location>
        <begin position="299"/>
        <end position="320"/>
    </location>
</feature>
<evidence type="ECO:0000313" key="5">
    <source>
        <dbReference type="Proteomes" id="UP000014760"/>
    </source>
</evidence>
<dbReference type="EMBL" id="AMQN01007053">
    <property type="status" value="NOT_ANNOTATED_CDS"/>
    <property type="molecule type" value="Genomic_DNA"/>
</dbReference>
<accession>R7ULU1</accession>
<feature type="compositionally biased region" description="Acidic residues" evidence="1">
    <location>
        <begin position="338"/>
        <end position="351"/>
    </location>
</feature>
<keyword evidence="5" id="KW-1185">Reference proteome</keyword>
<reference evidence="5" key="1">
    <citation type="submission" date="2012-12" db="EMBL/GenBank/DDBJ databases">
        <authorList>
            <person name="Hellsten U."/>
            <person name="Grimwood J."/>
            <person name="Chapman J.A."/>
            <person name="Shapiro H."/>
            <person name="Aerts A."/>
            <person name="Otillar R.P."/>
            <person name="Terry A.Y."/>
            <person name="Boore J.L."/>
            <person name="Simakov O."/>
            <person name="Marletaz F."/>
            <person name="Cho S.-J."/>
            <person name="Edsinger-Gonzales E."/>
            <person name="Havlak P."/>
            <person name="Kuo D.-H."/>
            <person name="Larsson T."/>
            <person name="Lv J."/>
            <person name="Arendt D."/>
            <person name="Savage R."/>
            <person name="Osoegawa K."/>
            <person name="de Jong P."/>
            <person name="Lindberg D.R."/>
            <person name="Seaver E.C."/>
            <person name="Weisblat D.A."/>
            <person name="Putnam N.H."/>
            <person name="Grigoriev I.V."/>
            <person name="Rokhsar D.S."/>
        </authorList>
    </citation>
    <scope>NUCLEOTIDE SEQUENCE</scope>
    <source>
        <strain evidence="5">I ESC-2004</strain>
    </source>
</reference>
<feature type="transmembrane region" description="Helical" evidence="2">
    <location>
        <begin position="203"/>
        <end position="222"/>
    </location>
</feature>
<organism evidence="3">
    <name type="scientific">Capitella teleta</name>
    <name type="common">Polychaete worm</name>
    <dbReference type="NCBI Taxonomy" id="283909"/>
    <lineage>
        <taxon>Eukaryota</taxon>
        <taxon>Metazoa</taxon>
        <taxon>Spiralia</taxon>
        <taxon>Lophotrochozoa</taxon>
        <taxon>Annelida</taxon>
        <taxon>Polychaeta</taxon>
        <taxon>Sedentaria</taxon>
        <taxon>Scolecida</taxon>
        <taxon>Capitellidae</taxon>
        <taxon>Capitella</taxon>
    </lineage>
</organism>
<reference evidence="3 5" key="2">
    <citation type="journal article" date="2013" name="Nature">
        <title>Insights into bilaterian evolution from three spiralian genomes.</title>
        <authorList>
            <person name="Simakov O."/>
            <person name="Marletaz F."/>
            <person name="Cho S.J."/>
            <person name="Edsinger-Gonzales E."/>
            <person name="Havlak P."/>
            <person name="Hellsten U."/>
            <person name="Kuo D.H."/>
            <person name="Larsson T."/>
            <person name="Lv J."/>
            <person name="Arendt D."/>
            <person name="Savage R."/>
            <person name="Osoegawa K."/>
            <person name="de Jong P."/>
            <person name="Grimwood J."/>
            <person name="Chapman J.A."/>
            <person name="Shapiro H."/>
            <person name="Aerts A."/>
            <person name="Otillar R.P."/>
            <person name="Terry A.Y."/>
            <person name="Boore J.L."/>
            <person name="Grigoriev I.V."/>
            <person name="Lindberg D.R."/>
            <person name="Seaver E.C."/>
            <person name="Weisblat D.A."/>
            <person name="Putnam N.H."/>
            <person name="Rokhsar D.S."/>
        </authorList>
    </citation>
    <scope>NUCLEOTIDE SEQUENCE</scope>
    <source>
        <strain evidence="3 5">I ESC-2004</strain>
    </source>
</reference>
<gene>
    <name evidence="3" type="ORF">CAPTEDRAFT_224817</name>
</gene>
<dbReference type="AlphaFoldDB" id="R7ULU1"/>
<proteinExistence type="predicted"/>
<dbReference type="CDD" id="cd22823">
    <property type="entry name" value="Gal_Rha_Lectin"/>
    <property type="match status" value="1"/>
</dbReference>
<evidence type="ECO:0000256" key="2">
    <source>
        <dbReference type="SAM" id="Phobius"/>
    </source>
</evidence>
<dbReference type="HOGENOM" id="CLU_740199_0_0_1"/>
<name>R7ULU1_CAPTE</name>
<feature type="region of interest" description="Disordered" evidence="1">
    <location>
        <begin position="335"/>
        <end position="374"/>
    </location>
</feature>
<dbReference type="EnsemblMetazoa" id="CapteT224817">
    <property type="protein sequence ID" value="CapteP224817"/>
    <property type="gene ID" value="CapteG224817"/>
</dbReference>